<comment type="caution">
    <text evidence="1">The sequence shown here is derived from an EMBL/GenBank/DDBJ whole genome shotgun (WGS) entry which is preliminary data.</text>
</comment>
<name>K0S4E2_THAOC</name>
<dbReference type="EMBL" id="AGNL01037135">
    <property type="protein sequence ID" value="EJK53742.1"/>
    <property type="molecule type" value="Genomic_DNA"/>
</dbReference>
<feature type="non-terminal residue" evidence="1">
    <location>
        <position position="1"/>
    </location>
</feature>
<proteinExistence type="predicted"/>
<organism evidence="1 2">
    <name type="scientific">Thalassiosira oceanica</name>
    <name type="common">Marine diatom</name>
    <dbReference type="NCBI Taxonomy" id="159749"/>
    <lineage>
        <taxon>Eukaryota</taxon>
        <taxon>Sar</taxon>
        <taxon>Stramenopiles</taxon>
        <taxon>Ochrophyta</taxon>
        <taxon>Bacillariophyta</taxon>
        <taxon>Coscinodiscophyceae</taxon>
        <taxon>Thalassiosirophycidae</taxon>
        <taxon>Thalassiosirales</taxon>
        <taxon>Thalassiosiraceae</taxon>
        <taxon>Thalassiosira</taxon>
    </lineage>
</organism>
<evidence type="ECO:0000313" key="2">
    <source>
        <dbReference type="Proteomes" id="UP000266841"/>
    </source>
</evidence>
<protein>
    <submittedName>
        <fullName evidence="1">Uncharacterized protein</fullName>
    </submittedName>
</protein>
<keyword evidence="2" id="KW-1185">Reference proteome</keyword>
<reference evidence="1 2" key="1">
    <citation type="journal article" date="2012" name="Genome Biol.">
        <title>Genome and low-iron response of an oceanic diatom adapted to chronic iron limitation.</title>
        <authorList>
            <person name="Lommer M."/>
            <person name="Specht M."/>
            <person name="Roy A.S."/>
            <person name="Kraemer L."/>
            <person name="Andreson R."/>
            <person name="Gutowska M.A."/>
            <person name="Wolf J."/>
            <person name="Bergner S.V."/>
            <person name="Schilhabel M.B."/>
            <person name="Klostermeier U.C."/>
            <person name="Beiko R.G."/>
            <person name="Rosenstiel P."/>
            <person name="Hippler M."/>
            <person name="Laroche J."/>
        </authorList>
    </citation>
    <scope>NUCLEOTIDE SEQUENCE [LARGE SCALE GENOMIC DNA]</scope>
    <source>
        <strain evidence="1 2">CCMP1005</strain>
    </source>
</reference>
<sequence length="60" mass="7097">QWKHTMNTDGHHIFHRSTPLFSRNLRDPAAWHTQNPTGLWIYGAMDPFQAYKSVLHDPRL</sequence>
<dbReference type="Proteomes" id="UP000266841">
    <property type="component" value="Unassembled WGS sequence"/>
</dbReference>
<accession>K0S4E2</accession>
<evidence type="ECO:0000313" key="1">
    <source>
        <dbReference type="EMBL" id="EJK53742.1"/>
    </source>
</evidence>
<gene>
    <name evidence="1" type="ORF">THAOC_26754</name>
</gene>
<dbReference type="AlphaFoldDB" id="K0S4E2"/>